<evidence type="ECO:0000313" key="1">
    <source>
        <dbReference type="EMBL" id="CDZ24237.1"/>
    </source>
</evidence>
<proteinExistence type="predicted"/>
<dbReference type="HOGENOM" id="CLU_3287349_0_0_9"/>
<dbReference type="Proteomes" id="UP000032431">
    <property type="component" value="Chromosome I"/>
</dbReference>
<accession>A0A078KNX1</accession>
<keyword evidence="2" id="KW-1185">Reference proteome</keyword>
<reference evidence="2" key="1">
    <citation type="submission" date="2014-07" db="EMBL/GenBank/DDBJ databases">
        <authorList>
            <person name="Wibberg D."/>
        </authorList>
    </citation>
    <scope>NUCLEOTIDE SEQUENCE [LARGE SCALE GENOMIC DNA]</scope>
    <source>
        <strain evidence="2">DG5</strain>
    </source>
</reference>
<dbReference type="AlphaFoldDB" id="A0A078KNX1"/>
<organism evidence="1 2">
    <name type="scientific">[Clostridium] cellulosi</name>
    <dbReference type="NCBI Taxonomy" id="29343"/>
    <lineage>
        <taxon>Bacteria</taxon>
        <taxon>Bacillati</taxon>
        <taxon>Bacillota</taxon>
        <taxon>Clostridia</taxon>
        <taxon>Eubacteriales</taxon>
        <taxon>Oscillospiraceae</taxon>
        <taxon>Oscillospiraceae incertae sedis</taxon>
    </lineage>
</organism>
<name>A0A078KNX1_9FIRM</name>
<gene>
    <name evidence="1" type="ORF">CCDG5_1120</name>
</gene>
<dbReference type="EMBL" id="LM995447">
    <property type="protein sequence ID" value="CDZ24237.1"/>
    <property type="molecule type" value="Genomic_DNA"/>
</dbReference>
<dbReference type="PATRIC" id="fig|29343.3.peg.1179"/>
<protein>
    <submittedName>
        <fullName evidence="1">Uncharacterized protein</fullName>
    </submittedName>
</protein>
<dbReference type="KEGG" id="ccel:CCDG5_1120"/>
<evidence type="ECO:0000313" key="2">
    <source>
        <dbReference type="Proteomes" id="UP000032431"/>
    </source>
</evidence>
<sequence length="40" mass="4718">MRKKLLLCYLNITVKEHSVAIFLIKLYKIIEKSVDIDIPD</sequence>